<dbReference type="PANTHER" id="PTHR43436">
    <property type="entry name" value="ARAC-FAMILY TRANSCRIPTIONAL REGULATOR"/>
    <property type="match status" value="1"/>
</dbReference>
<dbReference type="GO" id="GO:0003700">
    <property type="term" value="F:DNA-binding transcription factor activity"/>
    <property type="evidence" value="ECO:0007669"/>
    <property type="project" value="InterPro"/>
</dbReference>
<dbReference type="PROSITE" id="PS01124">
    <property type="entry name" value="HTH_ARAC_FAMILY_2"/>
    <property type="match status" value="1"/>
</dbReference>
<dbReference type="InterPro" id="IPR009594">
    <property type="entry name" value="Tscrpt_reg_HTH_AraC_N"/>
</dbReference>
<evidence type="ECO:0000259" key="3">
    <source>
        <dbReference type="PROSITE" id="PS01124"/>
    </source>
</evidence>
<dbReference type="SUPFAM" id="SSF46689">
    <property type="entry name" value="Homeodomain-like"/>
    <property type="match status" value="2"/>
</dbReference>
<dbReference type="PANTHER" id="PTHR43436:SF2">
    <property type="entry name" value="ARAC_XYLS FAMILY TRANSCRIPTIONAL REGULATOR"/>
    <property type="match status" value="1"/>
</dbReference>
<evidence type="ECO:0000313" key="4">
    <source>
        <dbReference type="EMBL" id="MYN09960.1"/>
    </source>
</evidence>
<dbReference type="GO" id="GO:0043565">
    <property type="term" value="F:sequence-specific DNA binding"/>
    <property type="evidence" value="ECO:0007669"/>
    <property type="project" value="InterPro"/>
</dbReference>
<dbReference type="Proteomes" id="UP000450676">
    <property type="component" value="Unassembled WGS sequence"/>
</dbReference>
<dbReference type="EMBL" id="WWCU01000030">
    <property type="protein sequence ID" value="MYN09960.1"/>
    <property type="molecule type" value="Genomic_DNA"/>
</dbReference>
<sequence>MTSQQQRMMALMDRLAPAEGSTLSALDGVKFMRVNRPVPRTPVLYEPCIVIVCSGRKRGYLGGQSYDYDAQQFLVMSVPLPFEGETVQASEAEPMLAVSIRIDLQMAAELMLAVEQSGAAIAAEPKGIISSPMDAKLCDAVLRLLEALTSPLETQLLAPSAMREILYRVLTGVQGGSLRAALAHQSHFGKIGKALRRIHADLSSQIDVATLAGEAGMSVAAFHANFKAVTQTSPIQYLKSTRLHKARLLMVQDGLSAASASARVGYESSSQFSREFKRFFGRTPADEAREMRTLLSQMPAERGAPYITVQ</sequence>
<dbReference type="Gene3D" id="1.10.10.60">
    <property type="entry name" value="Homeodomain-like"/>
    <property type="match status" value="1"/>
</dbReference>
<comment type="caution">
    <text evidence="4">The sequence shown here is derived from an EMBL/GenBank/DDBJ whole genome shotgun (WGS) entry which is preliminary data.</text>
</comment>
<gene>
    <name evidence="4" type="ORF">GTP77_21810</name>
</gene>
<dbReference type="InterPro" id="IPR009057">
    <property type="entry name" value="Homeodomain-like_sf"/>
</dbReference>
<accession>A0A7X4HEZ6</accession>
<protein>
    <submittedName>
        <fullName evidence="4">Helix-turn-helix domain-containing protein</fullName>
    </submittedName>
</protein>
<dbReference type="Pfam" id="PF12833">
    <property type="entry name" value="HTH_18"/>
    <property type="match status" value="1"/>
</dbReference>
<dbReference type="AlphaFoldDB" id="A0A7X4HEZ6"/>
<proteinExistence type="predicted"/>
<organism evidence="4 5">
    <name type="scientific">Pseudoduganella aquatica</name>
    <dbReference type="NCBI Taxonomy" id="2660641"/>
    <lineage>
        <taxon>Bacteria</taxon>
        <taxon>Pseudomonadati</taxon>
        <taxon>Pseudomonadota</taxon>
        <taxon>Betaproteobacteria</taxon>
        <taxon>Burkholderiales</taxon>
        <taxon>Oxalobacteraceae</taxon>
        <taxon>Telluria group</taxon>
        <taxon>Pseudoduganella</taxon>
    </lineage>
</organism>
<evidence type="ECO:0000256" key="1">
    <source>
        <dbReference type="ARBA" id="ARBA00023015"/>
    </source>
</evidence>
<keyword evidence="2" id="KW-0804">Transcription</keyword>
<name>A0A7X4HEZ6_9BURK</name>
<dbReference type="SMART" id="SM00342">
    <property type="entry name" value="HTH_ARAC"/>
    <property type="match status" value="1"/>
</dbReference>
<keyword evidence="1" id="KW-0805">Transcription regulation</keyword>
<feature type="domain" description="HTH araC/xylS-type" evidence="3">
    <location>
        <begin position="192"/>
        <end position="290"/>
    </location>
</feature>
<dbReference type="Pfam" id="PF06719">
    <property type="entry name" value="AraC_N"/>
    <property type="match status" value="1"/>
</dbReference>
<reference evidence="4 5" key="1">
    <citation type="submission" date="2019-12" db="EMBL/GenBank/DDBJ databases">
        <title>Novel species isolated from a subtropical stream in China.</title>
        <authorList>
            <person name="Lu H."/>
        </authorList>
    </citation>
    <scope>NUCLEOTIDE SEQUENCE [LARGE SCALE GENOMIC DNA]</scope>
    <source>
        <strain evidence="4 5">FT127W</strain>
    </source>
</reference>
<dbReference type="RefSeq" id="WP_161074258.1">
    <property type="nucleotide sequence ID" value="NZ_CP086370.1"/>
</dbReference>
<dbReference type="InterPro" id="IPR018060">
    <property type="entry name" value="HTH_AraC"/>
</dbReference>
<evidence type="ECO:0000313" key="5">
    <source>
        <dbReference type="Proteomes" id="UP000450676"/>
    </source>
</evidence>
<evidence type="ECO:0000256" key="2">
    <source>
        <dbReference type="ARBA" id="ARBA00023163"/>
    </source>
</evidence>
<keyword evidence="5" id="KW-1185">Reference proteome</keyword>